<feature type="compositionally biased region" description="Low complexity" evidence="4">
    <location>
        <begin position="40"/>
        <end position="60"/>
    </location>
</feature>
<dbReference type="EMBL" id="RZHH01000003">
    <property type="protein sequence ID" value="RYJ08751.1"/>
    <property type="molecule type" value="Genomic_DNA"/>
</dbReference>
<keyword evidence="2" id="KW-0813">Transport</keyword>
<feature type="domain" description="Solute-binding protein family 5" evidence="5">
    <location>
        <begin position="120"/>
        <end position="498"/>
    </location>
</feature>
<dbReference type="Gene3D" id="3.40.190.10">
    <property type="entry name" value="Periplasmic binding protein-like II"/>
    <property type="match status" value="1"/>
</dbReference>
<comment type="similarity">
    <text evidence="1">Belongs to the bacterial solute-binding protein 5 family.</text>
</comment>
<reference evidence="6 7" key="1">
    <citation type="submission" date="2018-12" db="EMBL/GenBank/DDBJ databases">
        <title>Genome analysis provides insights into bioremediation potentialities of Halogeometricum borinquense strain N11.</title>
        <authorList>
            <person name="Najjari A."/>
            <person name="Youssef N."/>
            <person name="Fhoula I."/>
            <person name="Ben Dhia O."/>
            <person name="Mahjoubi M."/>
            <person name="Ouzari H.I."/>
            <person name="Cherif A."/>
        </authorList>
    </citation>
    <scope>NUCLEOTIDE SEQUENCE [LARGE SCALE GENOMIC DNA]</scope>
    <source>
        <strain evidence="6 7">N11</strain>
    </source>
</reference>
<dbReference type="CDD" id="cd00995">
    <property type="entry name" value="PBP2_NikA_DppA_OppA_like"/>
    <property type="match status" value="1"/>
</dbReference>
<name>A0A482T030_9EURY</name>
<dbReference type="PROSITE" id="PS51318">
    <property type="entry name" value="TAT"/>
    <property type="match status" value="1"/>
</dbReference>
<evidence type="ECO:0000256" key="1">
    <source>
        <dbReference type="ARBA" id="ARBA00005695"/>
    </source>
</evidence>
<evidence type="ECO:0000259" key="5">
    <source>
        <dbReference type="Pfam" id="PF00496"/>
    </source>
</evidence>
<evidence type="ECO:0000313" key="6">
    <source>
        <dbReference type="EMBL" id="RYJ08751.1"/>
    </source>
</evidence>
<accession>A0A482T030</accession>
<evidence type="ECO:0000313" key="7">
    <source>
        <dbReference type="Proteomes" id="UP000294028"/>
    </source>
</evidence>
<dbReference type="PANTHER" id="PTHR30290">
    <property type="entry name" value="PERIPLASMIC BINDING COMPONENT OF ABC TRANSPORTER"/>
    <property type="match status" value="1"/>
</dbReference>
<dbReference type="AlphaFoldDB" id="A0A482T030"/>
<dbReference type="InterPro" id="IPR006311">
    <property type="entry name" value="TAT_signal"/>
</dbReference>
<dbReference type="Pfam" id="PF00496">
    <property type="entry name" value="SBP_bac_5"/>
    <property type="match status" value="1"/>
</dbReference>
<dbReference type="InterPro" id="IPR030678">
    <property type="entry name" value="Peptide/Ni-bd"/>
</dbReference>
<dbReference type="PIRSF" id="PIRSF002741">
    <property type="entry name" value="MppA"/>
    <property type="match status" value="1"/>
</dbReference>
<dbReference type="Proteomes" id="UP000294028">
    <property type="component" value="Unassembled WGS sequence"/>
</dbReference>
<dbReference type="GO" id="GO:1904680">
    <property type="term" value="F:peptide transmembrane transporter activity"/>
    <property type="evidence" value="ECO:0007669"/>
    <property type="project" value="TreeGrafter"/>
</dbReference>
<evidence type="ECO:0000256" key="2">
    <source>
        <dbReference type="ARBA" id="ARBA00022448"/>
    </source>
</evidence>
<dbReference type="Gene3D" id="3.10.105.10">
    <property type="entry name" value="Dipeptide-binding Protein, Domain 3"/>
    <property type="match status" value="1"/>
</dbReference>
<keyword evidence="3" id="KW-0732">Signal</keyword>
<dbReference type="PANTHER" id="PTHR30290:SF9">
    <property type="entry name" value="OLIGOPEPTIDE-BINDING PROTEIN APPA"/>
    <property type="match status" value="1"/>
</dbReference>
<dbReference type="PROSITE" id="PS51257">
    <property type="entry name" value="PROKAR_LIPOPROTEIN"/>
    <property type="match status" value="1"/>
</dbReference>
<sequence length="654" mass="73544">MRDNTNQGGGASFGRRRLIKYLAATGVATSLAGCSGGDSSGTATTGNSTATSGSTAGDTTEQPSSDEIPAGGTFKKAVTATTNGLNVFRVGDGETYNRIEHVIMDTGFIRTGPEYDNILPLWFEDVTVEQPVNQIEIKLRENLQFGEEYGELTADDYLWCIDNIWKADWASFAYANDFYVGKEDKPIQFEKVDKYTIRETIPSSRPFFPYNEPLAGQLPIPKELAKPYVEEQDAEGLEKDDSIMRATFNGNLGPWDLKNWKQQSVMEFERAEDYYLRKWAKEDDRVPDVFAEAPFFDEYHLQYFDKQQTARQALQADEIDTAYIPSTKISSYKQKEGLKLYKNPYRSWSGYLGINQRANGWSQLRNKKVRHAMAHIYNNDFIVNNILKGRAEVQNTLHPAWGPYSPDDVVTFDGSLEKAKQLLKEGTSSDYGYSGDKFVGPDGEQVELTLVYQSDELDDLRAAYLKKRLGKVGIKLTQQTTSWPSLMKNYFNCTNPAEGVSDAENLGYGENGKDHPSIYNHGPWDKAVSSKSWDFMLTLGFSYGPLTPAGTIASLFSEKGNFNAYGYTPGKDLAAMRDEAQTAESREAAVGTIQEMLAYLSEERPVIFEYNPYNYYAYRNNVEGMGQSPPDSHFDYLTDRWTAKMYFSDGTSGR</sequence>
<dbReference type="GO" id="GO:0042597">
    <property type="term" value="C:periplasmic space"/>
    <property type="evidence" value="ECO:0007669"/>
    <property type="project" value="UniProtKB-ARBA"/>
</dbReference>
<comment type="caution">
    <text evidence="6">The sequence shown here is derived from an EMBL/GenBank/DDBJ whole genome shotgun (WGS) entry which is preliminary data.</text>
</comment>
<proteinExistence type="inferred from homology"/>
<dbReference type="InterPro" id="IPR000914">
    <property type="entry name" value="SBP_5_dom"/>
</dbReference>
<dbReference type="GO" id="GO:0043190">
    <property type="term" value="C:ATP-binding cassette (ABC) transporter complex"/>
    <property type="evidence" value="ECO:0007669"/>
    <property type="project" value="InterPro"/>
</dbReference>
<dbReference type="GO" id="GO:0015833">
    <property type="term" value="P:peptide transport"/>
    <property type="evidence" value="ECO:0007669"/>
    <property type="project" value="TreeGrafter"/>
</dbReference>
<evidence type="ECO:0000256" key="3">
    <source>
        <dbReference type="ARBA" id="ARBA00022729"/>
    </source>
</evidence>
<dbReference type="SUPFAM" id="SSF53850">
    <property type="entry name" value="Periplasmic binding protein-like II"/>
    <property type="match status" value="1"/>
</dbReference>
<dbReference type="InterPro" id="IPR039424">
    <property type="entry name" value="SBP_5"/>
</dbReference>
<feature type="region of interest" description="Disordered" evidence="4">
    <location>
        <begin position="33"/>
        <end position="71"/>
    </location>
</feature>
<organism evidence="6 7">
    <name type="scientific">Halogeometricum borinquense</name>
    <dbReference type="NCBI Taxonomy" id="60847"/>
    <lineage>
        <taxon>Archaea</taxon>
        <taxon>Methanobacteriati</taxon>
        <taxon>Methanobacteriota</taxon>
        <taxon>Stenosarchaea group</taxon>
        <taxon>Halobacteria</taxon>
        <taxon>Halobacteriales</taxon>
        <taxon>Haloferacaceae</taxon>
        <taxon>Halogeometricum</taxon>
    </lineage>
</organism>
<protein>
    <submittedName>
        <fullName evidence="6">Peptide-binding protein</fullName>
    </submittedName>
</protein>
<evidence type="ECO:0000256" key="4">
    <source>
        <dbReference type="SAM" id="MobiDB-lite"/>
    </source>
</evidence>
<gene>
    <name evidence="6" type="ORF">ELS19_18720</name>
</gene>